<keyword evidence="5" id="KW-0687">Ribonucleoprotein</keyword>
<evidence type="ECO:0000256" key="3">
    <source>
        <dbReference type="ARBA" id="ARBA00022980"/>
    </source>
</evidence>
<evidence type="ECO:0000313" key="8">
    <source>
        <dbReference type="EMBL" id="SMN22966.1"/>
    </source>
</evidence>
<evidence type="ECO:0000256" key="1">
    <source>
        <dbReference type="ARBA" id="ARBA00004173"/>
    </source>
</evidence>
<evidence type="ECO:0000313" key="9">
    <source>
        <dbReference type="Proteomes" id="UP000196158"/>
    </source>
</evidence>
<evidence type="ECO:0000256" key="7">
    <source>
        <dbReference type="ARBA" id="ARBA00035430"/>
    </source>
</evidence>
<dbReference type="InterPro" id="IPR007980">
    <property type="entry name" value="Ribosomal_uS3m_fun"/>
</dbReference>
<sequence>MNIRINKVLISKPIFNHTINSLTIKFYYYNIDNNNNNNYYNLIINLINNINKLSNILSYFYNKKVIIKPIKLSYIYLNNDIFSNFISYLTNNSLNLNNKSLNLNNKTNIDSIFKEYLNLFNNIIPLNINNNIKNNNINNINNNNINNIPINLLIYKYLIG</sequence>
<accession>A0A1X7RCK3</accession>
<evidence type="ECO:0000256" key="5">
    <source>
        <dbReference type="ARBA" id="ARBA00023274"/>
    </source>
</evidence>
<dbReference type="Pfam" id="PF05316">
    <property type="entry name" value="VAR1"/>
    <property type="match status" value="1"/>
</dbReference>
<protein>
    <recommendedName>
        <fullName evidence="6">Small ribosomal subunit protein uS3m</fullName>
    </recommendedName>
    <alternativeName>
        <fullName evidence="7">Ribosomal protein VAR1, mitochondrial</fullName>
    </alternativeName>
</protein>
<organism evidence="8 9">
    <name type="scientific">Maudiozyma saulgeensis</name>
    <dbReference type="NCBI Taxonomy" id="1789683"/>
    <lineage>
        <taxon>Eukaryota</taxon>
        <taxon>Fungi</taxon>
        <taxon>Dikarya</taxon>
        <taxon>Ascomycota</taxon>
        <taxon>Saccharomycotina</taxon>
        <taxon>Saccharomycetes</taxon>
        <taxon>Saccharomycetales</taxon>
        <taxon>Saccharomycetaceae</taxon>
        <taxon>Maudiozyma</taxon>
    </lineage>
</organism>
<evidence type="ECO:0000256" key="2">
    <source>
        <dbReference type="ARBA" id="ARBA00010761"/>
    </source>
</evidence>
<keyword evidence="3" id="KW-0689">Ribosomal protein</keyword>
<evidence type="ECO:0000256" key="4">
    <source>
        <dbReference type="ARBA" id="ARBA00023128"/>
    </source>
</evidence>
<gene>
    <name evidence="8" type="ORF">KASA_0C00462G</name>
</gene>
<comment type="similarity">
    <text evidence="2">Belongs to the universal ribosomal protein uS3 family.</text>
</comment>
<keyword evidence="9" id="KW-1185">Reference proteome</keyword>
<dbReference type="EMBL" id="FXLY01000016">
    <property type="protein sequence ID" value="SMN22966.1"/>
    <property type="molecule type" value="Genomic_DNA"/>
</dbReference>
<dbReference type="GO" id="GO:0005840">
    <property type="term" value="C:ribosome"/>
    <property type="evidence" value="ECO:0007669"/>
    <property type="project" value="UniProtKB-KW"/>
</dbReference>
<keyword evidence="4" id="KW-0496">Mitochondrion</keyword>
<dbReference type="AlphaFoldDB" id="A0A1X7RCK3"/>
<dbReference type="GO" id="GO:0003735">
    <property type="term" value="F:structural constituent of ribosome"/>
    <property type="evidence" value="ECO:0007669"/>
    <property type="project" value="InterPro"/>
</dbReference>
<dbReference type="GO" id="GO:0005739">
    <property type="term" value="C:mitochondrion"/>
    <property type="evidence" value="ECO:0007669"/>
    <property type="project" value="UniProtKB-SubCell"/>
</dbReference>
<comment type="subcellular location">
    <subcellularLocation>
        <location evidence="1">Mitochondrion</location>
    </subcellularLocation>
</comment>
<dbReference type="GO" id="GO:0006412">
    <property type="term" value="P:translation"/>
    <property type="evidence" value="ECO:0007669"/>
    <property type="project" value="InterPro"/>
</dbReference>
<dbReference type="GO" id="GO:1990904">
    <property type="term" value="C:ribonucleoprotein complex"/>
    <property type="evidence" value="ECO:0007669"/>
    <property type="project" value="UniProtKB-KW"/>
</dbReference>
<reference evidence="8 9" key="1">
    <citation type="submission" date="2017-04" db="EMBL/GenBank/DDBJ databases">
        <authorList>
            <person name="Afonso C.L."/>
            <person name="Miller P.J."/>
            <person name="Scott M.A."/>
            <person name="Spackman E."/>
            <person name="Goraichik I."/>
            <person name="Dimitrov K.M."/>
            <person name="Suarez D.L."/>
            <person name="Swayne D.E."/>
        </authorList>
    </citation>
    <scope>NUCLEOTIDE SEQUENCE [LARGE SCALE GENOMIC DNA]</scope>
</reference>
<dbReference type="STRING" id="1789683.A0A1X7RCK3"/>
<dbReference type="Proteomes" id="UP000196158">
    <property type="component" value="Unassembled WGS sequence"/>
</dbReference>
<proteinExistence type="inferred from homology"/>
<evidence type="ECO:0000256" key="6">
    <source>
        <dbReference type="ARBA" id="ARBA00035157"/>
    </source>
</evidence>
<name>A0A1X7RCK3_9SACH</name>